<dbReference type="GO" id="GO:0008017">
    <property type="term" value="F:microtubule binding"/>
    <property type="evidence" value="ECO:0007669"/>
    <property type="project" value="TreeGrafter"/>
</dbReference>
<dbReference type="InterPro" id="IPR011990">
    <property type="entry name" value="TPR-like_helical_dom_sf"/>
</dbReference>
<reference evidence="9" key="2">
    <citation type="submission" date="2022-10" db="EMBL/GenBank/DDBJ databases">
        <authorList>
            <consortium name="ENA_rothamsted_submissions"/>
            <consortium name="culmorum"/>
            <person name="King R."/>
        </authorList>
    </citation>
    <scope>NUCLEOTIDE SEQUENCE</scope>
</reference>
<evidence type="ECO:0000256" key="8">
    <source>
        <dbReference type="ARBA" id="ARBA00041958"/>
    </source>
</evidence>
<dbReference type="PANTHER" id="PTHR16056:SF16">
    <property type="entry name" value="REGULATOR OF MICROTUBULE DYNAMICS PROTEIN 1"/>
    <property type="match status" value="1"/>
</dbReference>
<evidence type="ECO:0000256" key="7">
    <source>
        <dbReference type="ARBA" id="ARBA00039966"/>
    </source>
</evidence>
<dbReference type="AlphaFoldDB" id="A0A9N9S2Q2"/>
<protein>
    <recommendedName>
        <fullName evidence="7">Regulator of microtubule dynamics protein 1</fullName>
    </recommendedName>
    <alternativeName>
        <fullName evidence="8">Protein FAM82B</fullName>
    </alternativeName>
</protein>
<evidence type="ECO:0000256" key="6">
    <source>
        <dbReference type="ARBA" id="ARBA00023212"/>
    </source>
</evidence>
<dbReference type="GO" id="GO:0097431">
    <property type="term" value="C:mitotic spindle pole"/>
    <property type="evidence" value="ECO:0007669"/>
    <property type="project" value="TreeGrafter"/>
</dbReference>
<dbReference type="Pfam" id="PF21033">
    <property type="entry name" value="RMD1-3"/>
    <property type="match status" value="1"/>
</dbReference>
<evidence type="ECO:0000256" key="1">
    <source>
        <dbReference type="ARBA" id="ARBA00004245"/>
    </source>
</evidence>
<evidence type="ECO:0000256" key="5">
    <source>
        <dbReference type="ARBA" id="ARBA00022803"/>
    </source>
</evidence>
<dbReference type="PANTHER" id="PTHR16056">
    <property type="entry name" value="REGULATOR OF MICROTUBULE DYNAMICS PROTEIN"/>
    <property type="match status" value="1"/>
</dbReference>
<dbReference type="Gene3D" id="1.25.40.10">
    <property type="entry name" value="Tetratricopeptide repeat domain"/>
    <property type="match status" value="1"/>
</dbReference>
<comment type="subcellular location">
    <subcellularLocation>
        <location evidence="1">Cytoplasm</location>
        <location evidence="1">Cytoskeleton</location>
    </subcellularLocation>
</comment>
<keyword evidence="10" id="KW-1185">Reference proteome</keyword>
<dbReference type="SUPFAM" id="SSF48452">
    <property type="entry name" value="TPR-like"/>
    <property type="match status" value="1"/>
</dbReference>
<sequence>MADKVQLSEADMLHSNAKYEELVEFLKKLDQSDVEVQWRLTRALYDYSKLSANSGNKPDLVREAFDLIKNSLEKYDSHYAVHQWYAIMLDAKAHLDGLRARIYVLEEIKQHMEKAVELNPQDSISHYILGEFAFQVADLSWIEKKILSSVLTHPPACTYEEALGHFLKAEELKAGFYNLNYLMIGKCYIAMKDNEKAKEYLIKASQVDLVSEDDKKCKEEGTKLLAKLK</sequence>
<reference evidence="9" key="1">
    <citation type="submission" date="2022-01" db="EMBL/GenBank/DDBJ databases">
        <authorList>
            <person name="King R."/>
        </authorList>
    </citation>
    <scope>NUCLEOTIDE SEQUENCE</scope>
</reference>
<keyword evidence="5" id="KW-0802">TPR repeat</keyword>
<organism evidence="9 10">
    <name type="scientific">Chironomus riparius</name>
    <dbReference type="NCBI Taxonomy" id="315576"/>
    <lineage>
        <taxon>Eukaryota</taxon>
        <taxon>Metazoa</taxon>
        <taxon>Ecdysozoa</taxon>
        <taxon>Arthropoda</taxon>
        <taxon>Hexapoda</taxon>
        <taxon>Insecta</taxon>
        <taxon>Pterygota</taxon>
        <taxon>Neoptera</taxon>
        <taxon>Endopterygota</taxon>
        <taxon>Diptera</taxon>
        <taxon>Nematocera</taxon>
        <taxon>Chironomoidea</taxon>
        <taxon>Chironomidae</taxon>
        <taxon>Chironominae</taxon>
        <taxon>Chironomus</taxon>
    </lineage>
</organism>
<evidence type="ECO:0000256" key="3">
    <source>
        <dbReference type="ARBA" id="ARBA00022490"/>
    </source>
</evidence>
<gene>
    <name evidence="9" type="ORF">CHIRRI_LOCUS11154</name>
</gene>
<proteinExistence type="predicted"/>
<dbReference type="OrthoDB" id="69711at2759"/>
<dbReference type="GO" id="GO:0005876">
    <property type="term" value="C:spindle microtubule"/>
    <property type="evidence" value="ECO:0007669"/>
    <property type="project" value="TreeGrafter"/>
</dbReference>
<name>A0A9N9S2Q2_9DIPT</name>
<evidence type="ECO:0000313" key="9">
    <source>
        <dbReference type="EMBL" id="CAG9808312.1"/>
    </source>
</evidence>
<dbReference type="Proteomes" id="UP001153620">
    <property type="component" value="Chromosome 3"/>
</dbReference>
<keyword evidence="6" id="KW-0206">Cytoskeleton</keyword>
<dbReference type="EMBL" id="OU895879">
    <property type="protein sequence ID" value="CAG9808312.1"/>
    <property type="molecule type" value="Genomic_DNA"/>
</dbReference>
<evidence type="ECO:0000256" key="4">
    <source>
        <dbReference type="ARBA" id="ARBA00022737"/>
    </source>
</evidence>
<dbReference type="InterPro" id="IPR049039">
    <property type="entry name" value="RMD1-3_a_helical_rpt"/>
</dbReference>
<dbReference type="GO" id="GO:0005739">
    <property type="term" value="C:mitochondrion"/>
    <property type="evidence" value="ECO:0007669"/>
    <property type="project" value="TreeGrafter"/>
</dbReference>
<evidence type="ECO:0000256" key="2">
    <source>
        <dbReference type="ARBA" id="ARBA00011375"/>
    </source>
</evidence>
<keyword evidence="3" id="KW-0963">Cytoplasm</keyword>
<accession>A0A9N9S2Q2</accession>
<comment type="subunit">
    <text evidence="2">Interacts with microtubules.</text>
</comment>
<evidence type="ECO:0000313" key="10">
    <source>
        <dbReference type="Proteomes" id="UP001153620"/>
    </source>
</evidence>
<keyword evidence="4" id="KW-0677">Repeat</keyword>